<dbReference type="SUPFAM" id="SSF50952">
    <property type="entry name" value="Soluble quinoprotein glucose dehydrogenase"/>
    <property type="match status" value="1"/>
</dbReference>
<name>A0A518CI96_9PLAN</name>
<dbReference type="Pfam" id="PF23500">
    <property type="entry name" value="DUF7133"/>
    <property type="match status" value="1"/>
</dbReference>
<dbReference type="PANTHER" id="PTHR33546">
    <property type="entry name" value="LARGE, MULTIFUNCTIONAL SECRETED PROTEIN-RELATED"/>
    <property type="match status" value="1"/>
</dbReference>
<dbReference type="InterPro" id="IPR011989">
    <property type="entry name" value="ARM-like"/>
</dbReference>
<keyword evidence="2 4" id="KW-0479">Metal-binding</keyword>
<dbReference type="PANTHER" id="PTHR33546:SF1">
    <property type="entry name" value="LARGE, MULTIFUNCTIONAL SECRETED PROTEIN"/>
    <property type="match status" value="1"/>
</dbReference>
<dbReference type="RefSeq" id="WP_144993072.1">
    <property type="nucleotide sequence ID" value="NZ_CP036281.1"/>
</dbReference>
<dbReference type="InterPro" id="IPR055557">
    <property type="entry name" value="DUF7133"/>
</dbReference>
<sequence length="930" mass="102789">MRSSLITLFAKSLLSASLMSGLGLFSSLLISAQETVTPESEKFVEPHSLDDRLQLTLVAEHPQLVTPTGLTVDSDGRIWVIESNTHFPPEEYSGHPTDRILVFTVDSNGKSTSDPVVFADGFTHAMSIIIPKPGQVYLATRKEVLLLKDENQDLKVDDQQSLLKLETDGDYPHNGLAGFAMDSGNNLYIGLGENLGAEYKLTGSDDSSHSGGGEGGSLFQFQLDGSKLTHWSTGFWNPHASCVNAAGEIFTVDNDPDSRPPCRLLHVTPDSDFGYRFRNGRRGTHPYTSWNGELPGTLPMLAGTGEAPSGIVAYDKGTFPAEYHGSLLVGAWGDHRIERFQLVPKGSSFTSHAEPIVEGGENFRPVGLALAPDGSLYFTDWVLKEYKVHGQGRLWRLSAKQPVESNMEVATPAEITRLEQPALFDALKRLSNTPSAQNNTQSRRLLYTHRDLSLFESSAGEALFTRLGQLNDKHLFNEVIHNAARHLTEEDLVKRLNQSQTPAPTARAGYLVALRLKNPANTDGLKIALYDLDPLVQQTAVRWVGEEELQSLRPDLEKLLTNPHLTSLVFQYILASLERLDGEERTASAEVPGTQYILQMLNDAERPAAMRAQALRMLPPYHFGLTEKLLTSLLQSTDPLLKQEALYTLQQSPHLAPGSPFEAELLKQLQAPETPPEIKPEILFVLGRIASQSPEIQKVAQEFALSKDSQSQREALRMLRGVPNLNPEFYAKYFAQFESLNKDLDAEQQNELAEQFGLVYVGPEFPKFMQNALLARPSQLAEWKKGAALEGNAEAGRRVFFHQMGSGCFNCHMIQGRGSEIGPDLSNIARTSVRGKLAESILEPHAEIAPQFTTYSVITEDGKTYNGIHLGETADGKLKLGETSGRINLIPLTEIESTTPQNKSIMPEKLIDQITTQEFRDLLSYLESLR</sequence>
<evidence type="ECO:0000259" key="5">
    <source>
        <dbReference type="PROSITE" id="PS51007"/>
    </source>
</evidence>
<feature type="domain" description="Cytochrome c" evidence="5">
    <location>
        <begin position="791"/>
        <end position="930"/>
    </location>
</feature>
<dbReference type="SUPFAM" id="SSF48371">
    <property type="entry name" value="ARM repeat"/>
    <property type="match status" value="1"/>
</dbReference>
<dbReference type="InterPro" id="IPR011041">
    <property type="entry name" value="Quinoprot_gluc/sorb_DH_b-prop"/>
</dbReference>
<dbReference type="Gene3D" id="1.10.760.10">
    <property type="entry name" value="Cytochrome c-like domain"/>
    <property type="match status" value="1"/>
</dbReference>
<dbReference type="GO" id="GO:0009055">
    <property type="term" value="F:electron transfer activity"/>
    <property type="evidence" value="ECO:0007669"/>
    <property type="project" value="InterPro"/>
</dbReference>
<proteinExistence type="predicted"/>
<dbReference type="OrthoDB" id="232040at2"/>
<organism evidence="6 7">
    <name type="scientific">Polystyrenella longa</name>
    <dbReference type="NCBI Taxonomy" id="2528007"/>
    <lineage>
        <taxon>Bacteria</taxon>
        <taxon>Pseudomonadati</taxon>
        <taxon>Planctomycetota</taxon>
        <taxon>Planctomycetia</taxon>
        <taxon>Planctomycetales</taxon>
        <taxon>Planctomycetaceae</taxon>
        <taxon>Polystyrenella</taxon>
    </lineage>
</organism>
<dbReference type="SUPFAM" id="SSF46626">
    <property type="entry name" value="Cytochrome c"/>
    <property type="match status" value="1"/>
</dbReference>
<dbReference type="NCBIfam" id="TIGR02604">
    <property type="entry name" value="Piru_Ver_Nterm"/>
    <property type="match status" value="1"/>
</dbReference>
<accession>A0A518CI96</accession>
<dbReference type="NCBIfam" id="TIGR02603">
    <property type="entry name" value="CxxCH_TIGR02603"/>
    <property type="match status" value="1"/>
</dbReference>
<evidence type="ECO:0000256" key="1">
    <source>
        <dbReference type="ARBA" id="ARBA00022617"/>
    </source>
</evidence>
<dbReference type="GO" id="GO:0020037">
    <property type="term" value="F:heme binding"/>
    <property type="evidence" value="ECO:0007669"/>
    <property type="project" value="InterPro"/>
</dbReference>
<dbReference type="Gene3D" id="2.120.10.30">
    <property type="entry name" value="TolB, C-terminal domain"/>
    <property type="match status" value="1"/>
</dbReference>
<dbReference type="InterPro" id="IPR013427">
    <property type="entry name" value="Haem-bd_dom_put"/>
</dbReference>
<dbReference type="Proteomes" id="UP000317178">
    <property type="component" value="Chromosome"/>
</dbReference>
<evidence type="ECO:0000256" key="4">
    <source>
        <dbReference type="PROSITE-ProRule" id="PRU00433"/>
    </source>
</evidence>
<keyword evidence="7" id="KW-1185">Reference proteome</keyword>
<dbReference type="InterPro" id="IPR009056">
    <property type="entry name" value="Cyt_c-like_dom"/>
</dbReference>
<dbReference type="PROSITE" id="PS51007">
    <property type="entry name" value="CYTC"/>
    <property type="match status" value="1"/>
</dbReference>
<protein>
    <submittedName>
        <fullName evidence="6">NHL repeat protein</fullName>
    </submittedName>
</protein>
<dbReference type="Gene3D" id="1.25.10.10">
    <property type="entry name" value="Leucine-rich Repeat Variant"/>
    <property type="match status" value="1"/>
</dbReference>
<evidence type="ECO:0000256" key="2">
    <source>
        <dbReference type="ARBA" id="ARBA00022723"/>
    </source>
</evidence>
<dbReference type="InterPro" id="IPR036909">
    <property type="entry name" value="Cyt_c-like_dom_sf"/>
</dbReference>
<keyword evidence="3 4" id="KW-0408">Iron</keyword>
<dbReference type="AlphaFoldDB" id="A0A518CI96"/>
<reference evidence="6 7" key="1">
    <citation type="submission" date="2019-02" db="EMBL/GenBank/DDBJ databases">
        <title>Deep-cultivation of Planctomycetes and their phenomic and genomic characterization uncovers novel biology.</title>
        <authorList>
            <person name="Wiegand S."/>
            <person name="Jogler M."/>
            <person name="Boedeker C."/>
            <person name="Pinto D."/>
            <person name="Vollmers J."/>
            <person name="Rivas-Marin E."/>
            <person name="Kohn T."/>
            <person name="Peeters S.H."/>
            <person name="Heuer A."/>
            <person name="Rast P."/>
            <person name="Oberbeckmann S."/>
            <person name="Bunk B."/>
            <person name="Jeske O."/>
            <person name="Meyerdierks A."/>
            <person name="Storesund J.E."/>
            <person name="Kallscheuer N."/>
            <person name="Luecker S."/>
            <person name="Lage O.M."/>
            <person name="Pohl T."/>
            <person name="Merkel B.J."/>
            <person name="Hornburger P."/>
            <person name="Mueller R.-W."/>
            <person name="Bruemmer F."/>
            <person name="Labrenz M."/>
            <person name="Spormann A.M."/>
            <person name="Op den Camp H."/>
            <person name="Overmann J."/>
            <person name="Amann R."/>
            <person name="Jetten M.S.M."/>
            <person name="Mascher T."/>
            <person name="Medema M.H."/>
            <person name="Devos D.P."/>
            <person name="Kaster A.-K."/>
            <person name="Ovreas L."/>
            <person name="Rohde M."/>
            <person name="Galperin M.Y."/>
            <person name="Jogler C."/>
        </authorList>
    </citation>
    <scope>NUCLEOTIDE SEQUENCE [LARGE SCALE GENOMIC DNA]</scope>
    <source>
        <strain evidence="6 7">Pla110</strain>
    </source>
</reference>
<dbReference type="InterPro" id="IPR011042">
    <property type="entry name" value="6-blade_b-propeller_TolB-like"/>
</dbReference>
<evidence type="ECO:0000313" key="6">
    <source>
        <dbReference type="EMBL" id="QDU78930.1"/>
    </source>
</evidence>
<dbReference type="KEGG" id="plon:Pla110_06340"/>
<keyword evidence="1 4" id="KW-0349">Heme</keyword>
<dbReference type="EMBL" id="CP036281">
    <property type="protein sequence ID" value="QDU78930.1"/>
    <property type="molecule type" value="Genomic_DNA"/>
</dbReference>
<evidence type="ECO:0000313" key="7">
    <source>
        <dbReference type="Proteomes" id="UP000317178"/>
    </source>
</evidence>
<dbReference type="InterPro" id="IPR016024">
    <property type="entry name" value="ARM-type_fold"/>
</dbReference>
<dbReference type="GO" id="GO:0046872">
    <property type="term" value="F:metal ion binding"/>
    <property type="evidence" value="ECO:0007669"/>
    <property type="project" value="UniProtKB-KW"/>
</dbReference>
<gene>
    <name evidence="6" type="ORF">Pla110_06340</name>
</gene>
<evidence type="ECO:0000256" key="3">
    <source>
        <dbReference type="ARBA" id="ARBA00023004"/>
    </source>
</evidence>
<dbReference type="InterPro" id="IPR013428">
    <property type="entry name" value="Membrane-bound_put_N"/>
</dbReference>